<dbReference type="GO" id="GO:0019262">
    <property type="term" value="P:N-acetylneuraminate catabolic process"/>
    <property type="evidence" value="ECO:0007669"/>
    <property type="project" value="UniProtKB-UniRule"/>
</dbReference>
<dbReference type="Gene3D" id="3.20.20.70">
    <property type="entry name" value="Aldolase class I"/>
    <property type="match status" value="1"/>
</dbReference>
<evidence type="ECO:0000313" key="9">
    <source>
        <dbReference type="Proteomes" id="UP000199050"/>
    </source>
</evidence>
<dbReference type="NCBIfam" id="NF002231">
    <property type="entry name" value="PRK01130.1"/>
    <property type="match status" value="1"/>
</dbReference>
<dbReference type="CDD" id="cd04729">
    <property type="entry name" value="NanE"/>
    <property type="match status" value="1"/>
</dbReference>
<gene>
    <name evidence="7" type="primary">nanE</name>
    <name evidence="8" type="ORF">SAMN05216192_11777</name>
</gene>
<dbReference type="GO" id="GO:0005975">
    <property type="term" value="P:carbohydrate metabolic process"/>
    <property type="evidence" value="ECO:0007669"/>
    <property type="project" value="UniProtKB-UniRule"/>
</dbReference>
<evidence type="ECO:0000256" key="5">
    <source>
        <dbReference type="ARBA" id="ARBA00023235"/>
    </source>
</evidence>
<evidence type="ECO:0000256" key="1">
    <source>
        <dbReference type="ARBA" id="ARBA00000056"/>
    </source>
</evidence>
<dbReference type="UniPathway" id="UPA00629">
    <property type="reaction ID" value="UER00682"/>
</dbReference>
<dbReference type="OrthoDB" id="9781704at2"/>
<dbReference type="InterPro" id="IPR011060">
    <property type="entry name" value="RibuloseP-bd_barrel"/>
</dbReference>
<reference evidence="9" key="1">
    <citation type="submission" date="2016-10" db="EMBL/GenBank/DDBJ databases">
        <authorList>
            <person name="Varghese N."/>
            <person name="Submissions S."/>
        </authorList>
    </citation>
    <scope>NUCLEOTIDE SEQUENCE [LARGE SCALE GENOMIC DNA]</scope>
    <source>
        <strain evidence="9">CGMCC 1.11012</strain>
    </source>
</reference>
<evidence type="ECO:0000256" key="6">
    <source>
        <dbReference type="ARBA" id="ARBA00023277"/>
    </source>
</evidence>
<comment type="catalytic activity">
    <reaction evidence="1 7">
        <text>an N-acyl-D-glucosamine 6-phosphate = an N-acyl-D-mannosamine 6-phosphate</text>
        <dbReference type="Rhea" id="RHEA:23932"/>
        <dbReference type="ChEBI" id="CHEBI:57599"/>
        <dbReference type="ChEBI" id="CHEBI:57666"/>
        <dbReference type="EC" id="5.1.3.9"/>
    </reaction>
</comment>
<dbReference type="PROSITE" id="PS51257">
    <property type="entry name" value="PROKAR_LIPOPROTEIN"/>
    <property type="match status" value="1"/>
</dbReference>
<dbReference type="GO" id="GO:0047465">
    <property type="term" value="F:N-acylglucosamine-6-phosphate 2-epimerase activity"/>
    <property type="evidence" value="ECO:0007669"/>
    <property type="project" value="UniProtKB-EC"/>
</dbReference>
<dbReference type="EMBL" id="FNDX01000017">
    <property type="protein sequence ID" value="SDJ44955.1"/>
    <property type="molecule type" value="Genomic_DNA"/>
</dbReference>
<evidence type="ECO:0000256" key="4">
    <source>
        <dbReference type="ARBA" id="ARBA00007439"/>
    </source>
</evidence>
<evidence type="ECO:0000256" key="7">
    <source>
        <dbReference type="HAMAP-Rule" id="MF_01235"/>
    </source>
</evidence>
<comment type="pathway">
    <text evidence="3 7">Amino-sugar metabolism; N-acetylneuraminate degradation; D-fructose 6-phosphate from N-acetylneuraminate: step 3/5.</text>
</comment>
<evidence type="ECO:0000313" key="8">
    <source>
        <dbReference type="EMBL" id="SDJ44955.1"/>
    </source>
</evidence>
<dbReference type="PANTHER" id="PTHR36204">
    <property type="entry name" value="N-ACETYLMANNOSAMINE-6-PHOSPHATE 2-EPIMERASE-RELATED"/>
    <property type="match status" value="1"/>
</dbReference>
<accession>A0A1G8TVL2</accession>
<dbReference type="InterPro" id="IPR013785">
    <property type="entry name" value="Aldolase_TIM"/>
</dbReference>
<dbReference type="SUPFAM" id="SSF51366">
    <property type="entry name" value="Ribulose-phoshate binding barrel"/>
    <property type="match status" value="1"/>
</dbReference>
<dbReference type="GO" id="GO:0005829">
    <property type="term" value="C:cytosol"/>
    <property type="evidence" value="ECO:0007669"/>
    <property type="project" value="TreeGrafter"/>
</dbReference>
<dbReference type="AlphaFoldDB" id="A0A1G8TVL2"/>
<comment type="function">
    <text evidence="2 7">Converts N-acetylmannosamine-6-phosphate (ManNAc-6-P) to N-acetylglucosamine-6-phosphate (GlcNAc-6-P).</text>
</comment>
<dbReference type="RefSeq" id="WP_090715490.1">
    <property type="nucleotide sequence ID" value="NZ_CBCSKY010000024.1"/>
</dbReference>
<dbReference type="EC" id="5.1.3.9" evidence="7"/>
<keyword evidence="6 7" id="KW-0119">Carbohydrate metabolism</keyword>
<keyword evidence="5 7" id="KW-0413">Isomerase</keyword>
<keyword evidence="9" id="KW-1185">Reference proteome</keyword>
<dbReference type="PANTHER" id="PTHR36204:SF1">
    <property type="entry name" value="N-ACETYLMANNOSAMINE-6-PHOSPHATE 2-EPIMERASE-RELATED"/>
    <property type="match status" value="1"/>
</dbReference>
<dbReference type="GO" id="GO:0006053">
    <property type="term" value="P:N-acetylmannosamine catabolic process"/>
    <property type="evidence" value="ECO:0007669"/>
    <property type="project" value="TreeGrafter"/>
</dbReference>
<dbReference type="STRING" id="1174501.SAMN05216192_11777"/>
<dbReference type="Pfam" id="PF04131">
    <property type="entry name" value="NanE"/>
    <property type="match status" value="1"/>
</dbReference>
<name>A0A1G8TVL2_9BACL</name>
<evidence type="ECO:0000256" key="3">
    <source>
        <dbReference type="ARBA" id="ARBA00005081"/>
    </source>
</evidence>
<dbReference type="InterPro" id="IPR007260">
    <property type="entry name" value="NanE"/>
</dbReference>
<comment type="similarity">
    <text evidence="4 7">Belongs to the NanE family.</text>
</comment>
<proteinExistence type="inferred from homology"/>
<protein>
    <recommendedName>
        <fullName evidence="7">Putative N-acetylmannosamine-6-phosphate 2-epimerase</fullName>
        <ecNumber evidence="7">5.1.3.9</ecNumber>
    </recommendedName>
    <alternativeName>
        <fullName evidence="7">ManNAc-6-P epimerase</fullName>
    </alternativeName>
</protein>
<sequence length="235" mass="23968">MDAGKRGQIPLHGLVVSCQALEHEPLHGSHHMAAMARAAKEAGAAGIRAGGAADIKAVKAETGLPVIGLVKQQTEGCEVYITPTLEDALDIHAAGADIVAIDGTGRPRPDGRSLQETIAGLKQAGVAVMADIATFEEGVQAAEWGADYVSTTLSGYTAETAGTELPNLALLEKLAASLPVPVVAEGGISRPEQAAEALRLGAAFVVVGSAITRPQWIAGRYVEAMRGALPAGGEP</sequence>
<dbReference type="Proteomes" id="UP000199050">
    <property type="component" value="Unassembled WGS sequence"/>
</dbReference>
<evidence type="ECO:0000256" key="2">
    <source>
        <dbReference type="ARBA" id="ARBA00002147"/>
    </source>
</evidence>
<organism evidence="8 9">
    <name type="scientific">Paenibacillus typhae</name>
    <dbReference type="NCBI Taxonomy" id="1174501"/>
    <lineage>
        <taxon>Bacteria</taxon>
        <taxon>Bacillati</taxon>
        <taxon>Bacillota</taxon>
        <taxon>Bacilli</taxon>
        <taxon>Bacillales</taxon>
        <taxon>Paenibacillaceae</taxon>
        <taxon>Paenibacillus</taxon>
    </lineage>
</organism>
<dbReference type="HAMAP" id="MF_01235">
    <property type="entry name" value="ManNAc6P_epimer"/>
    <property type="match status" value="1"/>
</dbReference>